<comment type="caution">
    <text evidence="3">The sequence shown here is derived from an EMBL/GenBank/DDBJ whole genome shotgun (WGS) entry which is preliminary data.</text>
</comment>
<proteinExistence type="predicted"/>
<dbReference type="SUPFAM" id="SSF46689">
    <property type="entry name" value="Homeodomain-like"/>
    <property type="match status" value="1"/>
</dbReference>
<dbReference type="Pfam" id="PF13592">
    <property type="entry name" value="HTH_33"/>
    <property type="match status" value="1"/>
</dbReference>
<reference evidence="3 4" key="1">
    <citation type="submission" date="2013-03" db="EMBL/GenBank/DDBJ databases">
        <title>The Genome Sequence of Enterococcus columbae ATCC_51263 (PacBio/Illumina hybrid assembly).</title>
        <authorList>
            <consortium name="The Broad Institute Genomics Platform"/>
            <consortium name="The Broad Institute Genome Sequencing Center for Infectious Disease"/>
            <person name="Earl A."/>
            <person name="Russ C."/>
            <person name="Gilmore M."/>
            <person name="Surin D."/>
            <person name="Walker B."/>
            <person name="Young S."/>
            <person name="Zeng Q."/>
            <person name="Gargeya S."/>
            <person name="Fitzgerald M."/>
            <person name="Haas B."/>
            <person name="Abouelleil A."/>
            <person name="Allen A.W."/>
            <person name="Alvarado L."/>
            <person name="Arachchi H.M."/>
            <person name="Berlin A.M."/>
            <person name="Chapman S.B."/>
            <person name="Gainer-Dewar J."/>
            <person name="Goldberg J."/>
            <person name="Griggs A."/>
            <person name="Gujja S."/>
            <person name="Hansen M."/>
            <person name="Howarth C."/>
            <person name="Imamovic A."/>
            <person name="Ireland A."/>
            <person name="Larimer J."/>
            <person name="McCowan C."/>
            <person name="Murphy C."/>
            <person name="Pearson M."/>
            <person name="Poon T.W."/>
            <person name="Priest M."/>
            <person name="Roberts A."/>
            <person name="Saif S."/>
            <person name="Shea T."/>
            <person name="Sisk P."/>
            <person name="Sykes S."/>
            <person name="Wortman J."/>
            <person name="Nusbaum C."/>
            <person name="Birren B."/>
        </authorList>
    </citation>
    <scope>NUCLEOTIDE SEQUENCE [LARGE SCALE GENOMIC DNA]</scope>
    <source>
        <strain evidence="3 4">ATCC 51263</strain>
    </source>
</reference>
<evidence type="ECO:0000259" key="2">
    <source>
        <dbReference type="Pfam" id="PF13592"/>
    </source>
</evidence>
<protein>
    <recommendedName>
        <fullName evidence="2">Winged helix-turn helix domain-containing protein</fullName>
    </recommendedName>
</protein>
<dbReference type="InterPro" id="IPR025959">
    <property type="entry name" value="Winged_HTH_dom"/>
</dbReference>
<organism evidence="3 4">
    <name type="scientific">Enterococcus columbae DSM 7374 = ATCC 51263</name>
    <dbReference type="NCBI Taxonomy" id="1121865"/>
    <lineage>
        <taxon>Bacteria</taxon>
        <taxon>Bacillati</taxon>
        <taxon>Bacillota</taxon>
        <taxon>Bacilli</taxon>
        <taxon>Lactobacillales</taxon>
        <taxon>Enterococcaceae</taxon>
        <taxon>Enterococcus</taxon>
    </lineage>
</organism>
<gene>
    <name evidence="3" type="ORF">I568_00064</name>
</gene>
<dbReference type="EMBL" id="ASWJ01000001">
    <property type="protein sequence ID" value="EOW87778.1"/>
    <property type="molecule type" value="Genomic_DNA"/>
</dbReference>
<name>S1NPX5_9ENTE</name>
<evidence type="ECO:0000313" key="4">
    <source>
        <dbReference type="Proteomes" id="UP000014113"/>
    </source>
</evidence>
<feature type="domain" description="Winged helix-turn helix" evidence="2">
    <location>
        <begin position="109"/>
        <end position="161"/>
    </location>
</feature>
<dbReference type="InterPro" id="IPR009057">
    <property type="entry name" value="Homeodomain-like_sf"/>
</dbReference>
<dbReference type="Proteomes" id="UP000014113">
    <property type="component" value="Unassembled WGS sequence"/>
</dbReference>
<dbReference type="PATRIC" id="fig|1121865.3.peg.2155"/>
<evidence type="ECO:0000256" key="1">
    <source>
        <dbReference type="SAM" id="MobiDB-lite"/>
    </source>
</evidence>
<keyword evidence="4" id="KW-1185">Reference proteome</keyword>
<dbReference type="AlphaFoldDB" id="S1NPX5"/>
<evidence type="ECO:0000313" key="3">
    <source>
        <dbReference type="EMBL" id="EOW87778.1"/>
    </source>
</evidence>
<dbReference type="eggNOG" id="COG3415">
    <property type="taxonomic scope" value="Bacteria"/>
</dbReference>
<accession>S1NPX5</accession>
<feature type="region of interest" description="Disordered" evidence="1">
    <location>
        <begin position="142"/>
        <end position="164"/>
    </location>
</feature>
<sequence>MGRVKYNFTENQINELKQALKLTENKKFFKTIQSVLLRAQGYPVSQIIEITGLSQVSIRKNVLNYLNEGIEYITTEKRGGRRSNRISLEEEEKFLQEQLASAQEDKIKTAKELYHLFLETYEVEMTYSGFWRLLKRHGWSIQTPRPKHPKAADESVQESSKKLT</sequence>
<dbReference type="RefSeq" id="WP_016184307.1">
    <property type="nucleotide sequence ID" value="NZ_KE136351.1"/>
</dbReference>